<dbReference type="EMBL" id="ML769477">
    <property type="protein sequence ID" value="KAE9398802.1"/>
    <property type="molecule type" value="Genomic_DNA"/>
</dbReference>
<reference evidence="2" key="1">
    <citation type="journal article" date="2019" name="Environ. Microbiol.">
        <title>Fungal ecological strategies reflected in gene transcription - a case study of two litter decomposers.</title>
        <authorList>
            <person name="Barbi F."/>
            <person name="Kohler A."/>
            <person name="Barry K."/>
            <person name="Baskaran P."/>
            <person name="Daum C."/>
            <person name="Fauchery L."/>
            <person name="Ihrmark K."/>
            <person name="Kuo A."/>
            <person name="LaButti K."/>
            <person name="Lipzen A."/>
            <person name="Morin E."/>
            <person name="Grigoriev I.V."/>
            <person name="Henrissat B."/>
            <person name="Lindahl B."/>
            <person name="Martin F."/>
        </authorList>
    </citation>
    <scope>NUCLEOTIDE SEQUENCE</scope>
    <source>
        <strain evidence="2">JB14</strain>
    </source>
</reference>
<feature type="region of interest" description="Disordered" evidence="1">
    <location>
        <begin position="246"/>
        <end position="313"/>
    </location>
</feature>
<feature type="region of interest" description="Disordered" evidence="1">
    <location>
        <begin position="162"/>
        <end position="227"/>
    </location>
</feature>
<feature type="compositionally biased region" description="Basic and acidic residues" evidence="1">
    <location>
        <begin position="257"/>
        <end position="266"/>
    </location>
</feature>
<proteinExistence type="predicted"/>
<sequence length="461" mass="50060">MAPKVFLTNPEGDVYEEFSSSLDFYDLAKLASLPPVQEPGPTTQTALFGNTSFYEITTTAHPGDDALSLYESQRDLYQLSVPFEGSSYTPRASLYDSIAPSMKPSDLGNFSFEQQAPVAMDNDNLPMGAFNMEQFIATAHSGTLPPSTNHFSFEFSHHGPGLPSPFVTGQTPPSSPSSLYHSEWQHHRTDLERSAPIGSPTNRSAHSSPSLGASSVPESPSLYTPSSHFNHRQGFPFFNHPFSYREELPGSPGSADVDFRHSHETDGTGFSAARGRQPSRSIRRHQPYNTSASRSPSASGSARIRRESCSPVSERLTESIAKLGLNARARRAFSGPQGTLQPSDSLAANLGPPFPSPTQISRGGRVSDSYLQSLPPPNRDDTGRMSKAEMWSLAQSTETFDEEFIEEEPPDPVAGPAPKELVASSALVLAATSRRKIEATHFCTFSGCKASFTAKHNLQRT</sequence>
<dbReference type="Proteomes" id="UP000799118">
    <property type="component" value="Unassembled WGS sequence"/>
</dbReference>
<dbReference type="AlphaFoldDB" id="A0A6A4HJ07"/>
<protein>
    <submittedName>
        <fullName evidence="2">Uncharacterized protein</fullName>
    </submittedName>
</protein>
<feature type="region of interest" description="Disordered" evidence="1">
    <location>
        <begin position="357"/>
        <end position="384"/>
    </location>
</feature>
<evidence type="ECO:0000313" key="2">
    <source>
        <dbReference type="EMBL" id="KAE9398802.1"/>
    </source>
</evidence>
<feature type="compositionally biased region" description="Polar residues" evidence="1">
    <location>
        <begin position="167"/>
        <end position="180"/>
    </location>
</feature>
<dbReference type="OrthoDB" id="3437960at2759"/>
<name>A0A6A4HJ07_9AGAR</name>
<feature type="compositionally biased region" description="Basic and acidic residues" evidence="1">
    <location>
        <begin position="183"/>
        <end position="193"/>
    </location>
</feature>
<accession>A0A6A4HJ07</accession>
<gene>
    <name evidence="2" type="ORF">BT96DRAFT_716651</name>
</gene>
<feature type="compositionally biased region" description="Low complexity" evidence="1">
    <location>
        <begin position="291"/>
        <end position="302"/>
    </location>
</feature>
<keyword evidence="3" id="KW-1185">Reference proteome</keyword>
<organism evidence="2 3">
    <name type="scientific">Gymnopus androsaceus JB14</name>
    <dbReference type="NCBI Taxonomy" id="1447944"/>
    <lineage>
        <taxon>Eukaryota</taxon>
        <taxon>Fungi</taxon>
        <taxon>Dikarya</taxon>
        <taxon>Basidiomycota</taxon>
        <taxon>Agaricomycotina</taxon>
        <taxon>Agaricomycetes</taxon>
        <taxon>Agaricomycetidae</taxon>
        <taxon>Agaricales</taxon>
        <taxon>Marasmiineae</taxon>
        <taxon>Omphalotaceae</taxon>
        <taxon>Gymnopus</taxon>
    </lineage>
</organism>
<evidence type="ECO:0000313" key="3">
    <source>
        <dbReference type="Proteomes" id="UP000799118"/>
    </source>
</evidence>
<evidence type="ECO:0000256" key="1">
    <source>
        <dbReference type="SAM" id="MobiDB-lite"/>
    </source>
</evidence>
<feature type="compositionally biased region" description="Low complexity" evidence="1">
    <location>
        <begin position="204"/>
        <end position="219"/>
    </location>
</feature>